<name>A0A3L8Q1L5_9GAMM</name>
<reference evidence="2 3" key="1">
    <citation type="submission" date="2018-09" db="EMBL/GenBank/DDBJ databases">
        <title>Phylogeny of the Shewanellaceae, and recommendation for two new genera, Pseudoshewanella and Parashewanella.</title>
        <authorList>
            <person name="Wang G."/>
        </authorList>
    </citation>
    <scope>NUCLEOTIDE SEQUENCE [LARGE SCALE GENOMIC DNA]</scope>
    <source>
        <strain evidence="2 3">C51</strain>
    </source>
</reference>
<evidence type="ECO:0000256" key="1">
    <source>
        <dbReference type="SAM" id="MobiDB-lite"/>
    </source>
</evidence>
<gene>
    <name evidence="2" type="ORF">D5018_01940</name>
</gene>
<feature type="compositionally biased region" description="Basic and acidic residues" evidence="1">
    <location>
        <begin position="27"/>
        <end position="38"/>
    </location>
</feature>
<protein>
    <submittedName>
        <fullName evidence="2">Uncharacterized protein</fullName>
    </submittedName>
</protein>
<feature type="region of interest" description="Disordered" evidence="1">
    <location>
        <begin position="1"/>
        <end position="38"/>
    </location>
</feature>
<organism evidence="2 3">
    <name type="scientific">Parashewanella curva</name>
    <dbReference type="NCBI Taxonomy" id="2338552"/>
    <lineage>
        <taxon>Bacteria</taxon>
        <taxon>Pseudomonadati</taxon>
        <taxon>Pseudomonadota</taxon>
        <taxon>Gammaproteobacteria</taxon>
        <taxon>Alteromonadales</taxon>
        <taxon>Shewanellaceae</taxon>
        <taxon>Parashewanella</taxon>
    </lineage>
</organism>
<comment type="caution">
    <text evidence="2">The sequence shown here is derived from an EMBL/GenBank/DDBJ whole genome shotgun (WGS) entry which is preliminary data.</text>
</comment>
<dbReference type="EMBL" id="QZEI01000003">
    <property type="protein sequence ID" value="RLV61474.1"/>
    <property type="molecule type" value="Genomic_DNA"/>
</dbReference>
<sequence length="1196" mass="137809">MAVSSCTTTQFQAPDKAPDEWPNLDQKTPKKELETNKTETIREAACSPLDHSTKVVPHSISEAREQSNHDEVNSTESTKLNFETVCGQWLDRNLPPLYFQAIEIYSQTINDSAHQAIFNHADSLPLLQKTNLLMEQYLEHLETYPDEVTLIRTFSNNSEEISWSENGYVQMHLKILEVLCKSKVVLEKFNIFLMRLGFMSSIVLTQTNLQMGEQEHAAIAFYHEQGLDNHLSKQVKLFNLYLDSVKPFQSDPKKFYLSTLEFFGLFIENASSVLETVECATQVGIEICSLLPLSKAQVEQLNVFDQIDSFMLRERYPLGTQHIKYIVSSLKFTQYLRKPDEAVFILEHLNLYDLIPDEDACNVLCSICSLFKQHPELQVDVQSAYSIPWTPFIACIFKLNSEAWYINALSSPYVLSNLNLHEFQVQVGWLKSILQNKYCRIQAIMNSKQPERSIHGTAPQKVSLNPPAALMIRAKIPKPPKEEKVKYKPEELPPFKQEQFIQVFQLPAFKPPKINDDSAPGVDTQLSKQQLGLLYQRYRPLKPPKGKTVESHINEQLKQGKTKAKKCDSEQNSWRYKANSIMEEYEDFFSEHSHPLNLMSIKKAYKTERGRLKADEVQDKHFALREFCFYLKKAIFKEKNHFQKLKLHCTVILTKAINNPEMVEAEIDKLIITIKELQDTLLELAYSRLLQGATSDDKALGKGKHGFIVGEVCDSFFEAWHSILHCFDDLRSSSVATQCPEKCSELFKIICQGKFYQNRSLLFNIWVQAPVLLTPDRQQTLCYMELITCCVDTMPTALRRLDNLECQSKPYLLKTVMYSISQHIIYTRANNPSLYKKIMKSVLESFKFGWLHNTWLYAVTLDEFLLQQQNNPLLLLKQFLADERFRAQRASQCASKTQKQIELEVQQQLSTFTEEELKVEDKTPPPATTHKGKKKARPYRKVILSNDMQCTYTPQVGVAKADSAKSSSHVPREIIQLEKKIPNASLFTIARFNALLFKYQADFQLSLRLQHDLIDASCYLMAPAIEAINSLETSADRLLSMLENSRVAPYKFKDTSIYEVMLIELRHLPSHCEKIETSLQVFCTHAETLKHLELPEESDEHYFFLEKIEITEAKINTVRTTLAIIQSALDCRREVILYRRNYKRQTNPLTPEELQTKKTSNIPIENHKTCTDADDAISRVQDRVSMFKNMVSATEP</sequence>
<evidence type="ECO:0000313" key="2">
    <source>
        <dbReference type="EMBL" id="RLV61474.1"/>
    </source>
</evidence>
<feature type="compositionally biased region" description="Polar residues" evidence="1">
    <location>
        <begin position="1"/>
        <end position="12"/>
    </location>
</feature>
<keyword evidence="3" id="KW-1185">Reference proteome</keyword>
<dbReference type="RefSeq" id="WP_121837295.1">
    <property type="nucleotide sequence ID" value="NZ_ML014754.1"/>
</dbReference>
<evidence type="ECO:0000313" key="3">
    <source>
        <dbReference type="Proteomes" id="UP000281474"/>
    </source>
</evidence>
<accession>A0A3L8Q1L5</accession>
<proteinExistence type="predicted"/>
<dbReference type="AlphaFoldDB" id="A0A3L8Q1L5"/>
<dbReference type="Proteomes" id="UP000281474">
    <property type="component" value="Unassembled WGS sequence"/>
</dbReference>